<dbReference type="OrthoDB" id="410381at2759"/>
<gene>
    <name evidence="1" type="ORF">DIABBA_LOCUS8265</name>
</gene>
<dbReference type="PANTHER" id="PTHR19446">
    <property type="entry name" value="REVERSE TRANSCRIPTASES"/>
    <property type="match status" value="1"/>
</dbReference>
<sequence length="174" mass="20450">MYMSTKSEKNGRNNIAEFYQNCTDSPEIIKCEVEAYKACSLDDTPTELLKLIEDNDIKVLVSKIFNSIYNTGVIHTDWLKSIFVAILKKHNMRKCSEYRLISLMSHTLNIFLRILPNRIRRKCEDLEDTQFGFRNAMETREALFALNILLQKCQEKLNLHVSWTTKRQSIKYSM</sequence>
<evidence type="ECO:0000313" key="2">
    <source>
        <dbReference type="Proteomes" id="UP001153709"/>
    </source>
</evidence>
<evidence type="ECO:0000313" key="1">
    <source>
        <dbReference type="EMBL" id="CAG9835018.1"/>
    </source>
</evidence>
<protein>
    <recommendedName>
        <fullName evidence="3">Reverse transcriptase domain-containing protein</fullName>
    </recommendedName>
</protein>
<accession>A0A9N9T3Q7</accession>
<proteinExistence type="predicted"/>
<evidence type="ECO:0008006" key="3">
    <source>
        <dbReference type="Google" id="ProtNLM"/>
    </source>
</evidence>
<dbReference type="AlphaFoldDB" id="A0A9N9T3Q7"/>
<reference evidence="1" key="1">
    <citation type="submission" date="2022-01" db="EMBL/GenBank/DDBJ databases">
        <authorList>
            <person name="King R."/>
        </authorList>
    </citation>
    <scope>NUCLEOTIDE SEQUENCE</scope>
</reference>
<dbReference type="EMBL" id="OU898280">
    <property type="protein sequence ID" value="CAG9835018.1"/>
    <property type="molecule type" value="Genomic_DNA"/>
</dbReference>
<dbReference type="Proteomes" id="UP001153709">
    <property type="component" value="Chromosome 5"/>
</dbReference>
<name>A0A9N9T3Q7_DIABA</name>
<organism evidence="1 2">
    <name type="scientific">Diabrotica balteata</name>
    <name type="common">Banded cucumber beetle</name>
    <dbReference type="NCBI Taxonomy" id="107213"/>
    <lineage>
        <taxon>Eukaryota</taxon>
        <taxon>Metazoa</taxon>
        <taxon>Ecdysozoa</taxon>
        <taxon>Arthropoda</taxon>
        <taxon>Hexapoda</taxon>
        <taxon>Insecta</taxon>
        <taxon>Pterygota</taxon>
        <taxon>Neoptera</taxon>
        <taxon>Endopterygota</taxon>
        <taxon>Coleoptera</taxon>
        <taxon>Polyphaga</taxon>
        <taxon>Cucujiformia</taxon>
        <taxon>Chrysomeloidea</taxon>
        <taxon>Chrysomelidae</taxon>
        <taxon>Galerucinae</taxon>
        <taxon>Diabroticina</taxon>
        <taxon>Diabroticites</taxon>
        <taxon>Diabrotica</taxon>
    </lineage>
</organism>
<keyword evidence="2" id="KW-1185">Reference proteome</keyword>